<proteinExistence type="predicted"/>
<evidence type="ECO:0000313" key="1">
    <source>
        <dbReference type="EMBL" id="GMN25905.1"/>
    </source>
</evidence>
<sequence>MKSLFLAIDFEFEMVAKPPSVAREEVKATETIHSDPRT</sequence>
<dbReference type="EMBL" id="BTGU01001583">
    <property type="protein sequence ID" value="GMN25905.1"/>
    <property type="molecule type" value="Genomic_DNA"/>
</dbReference>
<protein>
    <submittedName>
        <fullName evidence="1">Uncharacterized protein</fullName>
    </submittedName>
</protein>
<comment type="caution">
    <text evidence="1">The sequence shown here is derived from an EMBL/GenBank/DDBJ whole genome shotgun (WGS) entry which is preliminary data.</text>
</comment>
<name>A0AA87Z7G0_FICCA</name>
<accession>A0AA87Z7G0</accession>
<organism evidence="1 2">
    <name type="scientific">Ficus carica</name>
    <name type="common">Common fig</name>
    <dbReference type="NCBI Taxonomy" id="3494"/>
    <lineage>
        <taxon>Eukaryota</taxon>
        <taxon>Viridiplantae</taxon>
        <taxon>Streptophyta</taxon>
        <taxon>Embryophyta</taxon>
        <taxon>Tracheophyta</taxon>
        <taxon>Spermatophyta</taxon>
        <taxon>Magnoliopsida</taxon>
        <taxon>eudicotyledons</taxon>
        <taxon>Gunneridae</taxon>
        <taxon>Pentapetalae</taxon>
        <taxon>rosids</taxon>
        <taxon>fabids</taxon>
        <taxon>Rosales</taxon>
        <taxon>Moraceae</taxon>
        <taxon>Ficeae</taxon>
        <taxon>Ficus</taxon>
    </lineage>
</organism>
<gene>
    <name evidence="1" type="ORF">TIFTF001_040787</name>
</gene>
<keyword evidence="2" id="KW-1185">Reference proteome</keyword>
<dbReference type="Proteomes" id="UP001187192">
    <property type="component" value="Unassembled WGS sequence"/>
</dbReference>
<reference evidence="1" key="1">
    <citation type="submission" date="2023-07" db="EMBL/GenBank/DDBJ databases">
        <title>draft genome sequence of fig (Ficus carica).</title>
        <authorList>
            <person name="Takahashi T."/>
            <person name="Nishimura K."/>
        </authorList>
    </citation>
    <scope>NUCLEOTIDE SEQUENCE</scope>
</reference>
<evidence type="ECO:0000313" key="2">
    <source>
        <dbReference type="Proteomes" id="UP001187192"/>
    </source>
</evidence>
<dbReference type="AlphaFoldDB" id="A0AA87Z7G0"/>